<sequence>MPLLISLLERYHDVGRSQVAIIIICTSPPASQVQPKSIFVVGCTNNASSTGTLAAWIAEMALGGIFLILTVVKLYPQLRSRFGHTHLASTILQGGVAFYAVIFVTELANMIYLQLMAKSPRQNLLNMTLPWALAVYGIAGPRLVLHLRGVMTQSMDVEESDNIAGEMDMPTMPYRSSPSKWLSSAEVAA</sequence>
<keyword evidence="1" id="KW-1133">Transmembrane helix</keyword>
<keyword evidence="1" id="KW-0812">Transmembrane</keyword>
<proteinExistence type="predicted"/>
<keyword evidence="3" id="KW-1185">Reference proteome</keyword>
<protein>
    <submittedName>
        <fullName evidence="2">Uncharacterized protein</fullName>
    </submittedName>
</protein>
<name>A0A167GPG3_CALVF</name>
<feature type="transmembrane region" description="Helical" evidence="1">
    <location>
        <begin position="127"/>
        <end position="145"/>
    </location>
</feature>
<reference evidence="2 3" key="1">
    <citation type="journal article" date="2016" name="Mol. Biol. Evol.">
        <title>Comparative Genomics of Early-Diverging Mushroom-Forming Fungi Provides Insights into the Origins of Lignocellulose Decay Capabilities.</title>
        <authorList>
            <person name="Nagy L.G."/>
            <person name="Riley R."/>
            <person name="Tritt A."/>
            <person name="Adam C."/>
            <person name="Daum C."/>
            <person name="Floudas D."/>
            <person name="Sun H."/>
            <person name="Yadav J.S."/>
            <person name="Pangilinan J."/>
            <person name="Larsson K.H."/>
            <person name="Matsuura K."/>
            <person name="Barry K."/>
            <person name="Labutti K."/>
            <person name="Kuo R."/>
            <person name="Ohm R.A."/>
            <person name="Bhattacharya S.S."/>
            <person name="Shirouzu T."/>
            <person name="Yoshinaga Y."/>
            <person name="Martin F.M."/>
            <person name="Grigoriev I.V."/>
            <person name="Hibbett D.S."/>
        </authorList>
    </citation>
    <scope>NUCLEOTIDE SEQUENCE [LARGE SCALE GENOMIC DNA]</scope>
    <source>
        <strain evidence="2 3">TUFC12733</strain>
    </source>
</reference>
<accession>A0A167GPG3</accession>
<gene>
    <name evidence="2" type="ORF">CALVIDRAFT_568744</name>
</gene>
<feature type="transmembrane region" description="Helical" evidence="1">
    <location>
        <begin position="96"/>
        <end position="115"/>
    </location>
</feature>
<evidence type="ECO:0000313" key="3">
    <source>
        <dbReference type="Proteomes" id="UP000076738"/>
    </source>
</evidence>
<feature type="transmembrane region" description="Helical" evidence="1">
    <location>
        <begin position="53"/>
        <end position="75"/>
    </location>
</feature>
<dbReference type="Proteomes" id="UP000076738">
    <property type="component" value="Unassembled WGS sequence"/>
</dbReference>
<evidence type="ECO:0000256" key="1">
    <source>
        <dbReference type="SAM" id="Phobius"/>
    </source>
</evidence>
<organism evidence="2 3">
    <name type="scientific">Calocera viscosa (strain TUFC12733)</name>
    <dbReference type="NCBI Taxonomy" id="1330018"/>
    <lineage>
        <taxon>Eukaryota</taxon>
        <taxon>Fungi</taxon>
        <taxon>Dikarya</taxon>
        <taxon>Basidiomycota</taxon>
        <taxon>Agaricomycotina</taxon>
        <taxon>Dacrymycetes</taxon>
        <taxon>Dacrymycetales</taxon>
        <taxon>Dacrymycetaceae</taxon>
        <taxon>Calocera</taxon>
    </lineage>
</organism>
<evidence type="ECO:0000313" key="2">
    <source>
        <dbReference type="EMBL" id="KZO90769.1"/>
    </source>
</evidence>
<dbReference type="AlphaFoldDB" id="A0A167GPG3"/>
<dbReference type="EMBL" id="KV417334">
    <property type="protein sequence ID" value="KZO90769.1"/>
    <property type="molecule type" value="Genomic_DNA"/>
</dbReference>
<keyword evidence="1" id="KW-0472">Membrane</keyword>